<organism evidence="1">
    <name type="scientific">marine sediment metagenome</name>
    <dbReference type="NCBI Taxonomy" id="412755"/>
    <lineage>
        <taxon>unclassified sequences</taxon>
        <taxon>metagenomes</taxon>
        <taxon>ecological metagenomes</taxon>
    </lineage>
</organism>
<reference evidence="1" key="1">
    <citation type="journal article" date="2014" name="Front. Microbiol.">
        <title>High frequency of phylogenetically diverse reductive dehalogenase-homologous genes in deep subseafloor sedimentary metagenomes.</title>
        <authorList>
            <person name="Kawai M."/>
            <person name="Futagami T."/>
            <person name="Toyoda A."/>
            <person name="Takaki Y."/>
            <person name="Nishi S."/>
            <person name="Hori S."/>
            <person name="Arai W."/>
            <person name="Tsubouchi T."/>
            <person name="Morono Y."/>
            <person name="Uchiyama I."/>
            <person name="Ito T."/>
            <person name="Fujiyama A."/>
            <person name="Inagaki F."/>
            <person name="Takami H."/>
        </authorList>
    </citation>
    <scope>NUCLEOTIDE SEQUENCE</scope>
    <source>
        <strain evidence="1">Expedition CK06-06</strain>
    </source>
</reference>
<evidence type="ECO:0000313" key="1">
    <source>
        <dbReference type="EMBL" id="GAI04197.1"/>
    </source>
</evidence>
<dbReference type="AlphaFoldDB" id="X1KAZ8"/>
<name>X1KAZ8_9ZZZZ</name>
<evidence type="ECO:0008006" key="2">
    <source>
        <dbReference type="Google" id="ProtNLM"/>
    </source>
</evidence>
<comment type="caution">
    <text evidence="1">The sequence shown here is derived from an EMBL/GenBank/DDBJ whole genome shotgun (WGS) entry which is preliminary data.</text>
</comment>
<protein>
    <recommendedName>
        <fullName evidence="2">Gfo/Idh/MocA-like oxidoreductase C-terminal domain-containing protein</fullName>
    </recommendedName>
</protein>
<proteinExistence type="predicted"/>
<feature type="non-terminal residue" evidence="1">
    <location>
        <position position="1"/>
    </location>
</feature>
<accession>X1KAZ8</accession>
<sequence length="88" mass="9764">VRILGNRGGYRGGEVINLYPRGAERNIDTFYKCVSNGICENPTVEPSVNATLTTILGREAAKRNTKLTWDEVIRENKKLEVDLSGLKA</sequence>
<gene>
    <name evidence="1" type="ORF">S06H3_17028</name>
</gene>
<dbReference type="EMBL" id="BARV01008475">
    <property type="protein sequence ID" value="GAI04197.1"/>
    <property type="molecule type" value="Genomic_DNA"/>
</dbReference>